<dbReference type="EMBL" id="LAZR01038701">
    <property type="protein sequence ID" value="KKL18866.1"/>
    <property type="molecule type" value="Genomic_DNA"/>
</dbReference>
<comment type="caution">
    <text evidence="2">The sequence shown here is derived from an EMBL/GenBank/DDBJ whole genome shotgun (WGS) entry which is preliminary data.</text>
</comment>
<dbReference type="Pfam" id="PF13527">
    <property type="entry name" value="Acetyltransf_9"/>
    <property type="match status" value="1"/>
</dbReference>
<sequence>MEFGKGYCAKVDDRFSIHIAEDTEEEIEAIINLNMKIHQDEILGTFIRQVFLGYPRKSENLWLYIKDNKENKLVSSICLAPLEWQIEDIILPVCEMEFVGTLEQYRGKRFIKILNELYENIMNQNGYILSVITGIPYFYRTLGYEYVSSLDDRITIPASKIPEKKYESINIRKANSNDIPFIESKYTQFHRNFYIFNRFDPECFKFKYLKDQFNSEVRSTYIFDEAGVPNNYFSFGLSYDNRNYEIYSPDLNKREMITLLQFIKTMGNYNENDIITLNISEHSPVFRYIISLGGTPVSTYGWQVKIPNLEKFFKLIKKIIENRVKHSEFKGLTKAIRISNYIDTIELDFDNGKIKNIEIEKEYQNPKITDLSIPEALLFKLLLGDRNTDEINYIIKDALVNISSKLLIEIMFPKKASLFGSYL</sequence>
<evidence type="ECO:0000259" key="1">
    <source>
        <dbReference type="PROSITE" id="PS51186"/>
    </source>
</evidence>
<dbReference type="InterPro" id="IPR000182">
    <property type="entry name" value="GNAT_dom"/>
</dbReference>
<reference evidence="2" key="1">
    <citation type="journal article" date="2015" name="Nature">
        <title>Complex archaea that bridge the gap between prokaryotes and eukaryotes.</title>
        <authorList>
            <person name="Spang A."/>
            <person name="Saw J.H."/>
            <person name="Jorgensen S.L."/>
            <person name="Zaremba-Niedzwiedzka K."/>
            <person name="Martijn J."/>
            <person name="Lind A.E."/>
            <person name="van Eijk R."/>
            <person name="Schleper C."/>
            <person name="Guy L."/>
            <person name="Ettema T.J."/>
        </authorList>
    </citation>
    <scope>NUCLEOTIDE SEQUENCE</scope>
</reference>
<proteinExistence type="predicted"/>
<accession>A0A0F9DME6</accession>
<organism evidence="2">
    <name type="scientific">marine sediment metagenome</name>
    <dbReference type="NCBI Taxonomy" id="412755"/>
    <lineage>
        <taxon>unclassified sequences</taxon>
        <taxon>metagenomes</taxon>
        <taxon>ecological metagenomes</taxon>
    </lineage>
</organism>
<dbReference type="PROSITE" id="PS51186">
    <property type="entry name" value="GNAT"/>
    <property type="match status" value="1"/>
</dbReference>
<dbReference type="SUPFAM" id="SSF55729">
    <property type="entry name" value="Acyl-CoA N-acyltransferases (Nat)"/>
    <property type="match status" value="1"/>
</dbReference>
<dbReference type="GO" id="GO:0016747">
    <property type="term" value="F:acyltransferase activity, transferring groups other than amino-acyl groups"/>
    <property type="evidence" value="ECO:0007669"/>
    <property type="project" value="InterPro"/>
</dbReference>
<protein>
    <recommendedName>
        <fullName evidence="1">N-acetyltransferase domain-containing protein</fullName>
    </recommendedName>
</protein>
<dbReference type="InterPro" id="IPR016181">
    <property type="entry name" value="Acyl_CoA_acyltransferase"/>
</dbReference>
<gene>
    <name evidence="2" type="ORF">LCGC14_2471240</name>
</gene>
<dbReference type="Gene3D" id="3.40.630.30">
    <property type="match status" value="1"/>
</dbReference>
<name>A0A0F9DME6_9ZZZZ</name>
<evidence type="ECO:0000313" key="2">
    <source>
        <dbReference type="EMBL" id="KKL18866.1"/>
    </source>
</evidence>
<feature type="domain" description="N-acetyltransferase" evidence="1">
    <location>
        <begin position="17"/>
        <end position="168"/>
    </location>
</feature>
<dbReference type="AlphaFoldDB" id="A0A0F9DME6"/>